<organism evidence="1 2">
    <name type="scientific">Pseudogulbenkiania ferrooxidans 2002</name>
    <dbReference type="NCBI Taxonomy" id="279714"/>
    <lineage>
        <taxon>Bacteria</taxon>
        <taxon>Pseudomonadati</taxon>
        <taxon>Pseudomonadota</taxon>
        <taxon>Betaproteobacteria</taxon>
        <taxon>Neisseriales</taxon>
        <taxon>Chromobacteriaceae</taxon>
        <taxon>Pseudogulbenkiania</taxon>
    </lineage>
</organism>
<dbReference type="EMBL" id="ACIS01000015">
    <property type="protein sequence ID" value="EEG06774.1"/>
    <property type="molecule type" value="Genomic_DNA"/>
</dbReference>
<evidence type="ECO:0000313" key="1">
    <source>
        <dbReference type="EMBL" id="EEG06774.1"/>
    </source>
</evidence>
<sequence>MQAYCNAPLERVDLDPRQGTGRIGHMGYFRQQAQPL</sequence>
<reference evidence="1 2" key="1">
    <citation type="submission" date="2009-02" db="EMBL/GenBank/DDBJ databases">
        <title>Sequencing of the draft genome and assembly of Lutiella nitroferrum 2002.</title>
        <authorList>
            <consortium name="US DOE Joint Genome Institute (JGI-PGF)"/>
            <person name="Lucas S."/>
            <person name="Copeland A."/>
            <person name="Lapidus A."/>
            <person name="Glavina del Rio T."/>
            <person name="Tice H."/>
            <person name="Bruce D."/>
            <person name="Goodwin L."/>
            <person name="Pitluck S."/>
            <person name="Larimer F."/>
            <person name="Land M.L."/>
            <person name="Hauser L."/>
            <person name="Coates J.D."/>
        </authorList>
    </citation>
    <scope>NUCLEOTIDE SEQUENCE [LARGE SCALE GENOMIC DNA]</scope>
    <source>
        <strain evidence="1 2">2002</strain>
    </source>
</reference>
<dbReference type="AlphaFoldDB" id="B9Z8V5"/>
<dbReference type="Proteomes" id="UP000003165">
    <property type="component" value="Unassembled WGS sequence"/>
</dbReference>
<accession>B9Z8V5</accession>
<proteinExistence type="predicted"/>
<name>B9Z8V5_9NEIS</name>
<protein>
    <submittedName>
        <fullName evidence="1">Uncharacterized protein</fullName>
    </submittedName>
</protein>
<evidence type="ECO:0000313" key="2">
    <source>
        <dbReference type="Proteomes" id="UP000003165"/>
    </source>
</evidence>
<keyword evidence="2" id="KW-1185">Reference proteome</keyword>
<gene>
    <name evidence="1" type="ORF">FuraDRAFT_3792</name>
</gene>
<comment type="caution">
    <text evidence="1">The sequence shown here is derived from an EMBL/GenBank/DDBJ whole genome shotgun (WGS) entry which is preliminary data.</text>
</comment>